<evidence type="ECO:0000313" key="2">
    <source>
        <dbReference type="Proteomes" id="UP000078542"/>
    </source>
</evidence>
<name>A0A151IDC2_9HYME</name>
<proteinExistence type="predicted"/>
<reference evidence="1 2" key="1">
    <citation type="submission" date="2016-03" db="EMBL/GenBank/DDBJ databases">
        <title>Cyphomyrmex costatus WGS genome.</title>
        <authorList>
            <person name="Nygaard S."/>
            <person name="Hu H."/>
            <person name="Boomsma J."/>
            <person name="Zhang G."/>
        </authorList>
    </citation>
    <scope>NUCLEOTIDE SEQUENCE [LARGE SCALE GENOMIC DNA]</scope>
    <source>
        <strain evidence="1">MS0001</strain>
        <tissue evidence="1">Whole body</tissue>
    </source>
</reference>
<dbReference type="AlphaFoldDB" id="A0A151IDC2"/>
<organism evidence="1 2">
    <name type="scientific">Cyphomyrmex costatus</name>
    <dbReference type="NCBI Taxonomy" id="456900"/>
    <lineage>
        <taxon>Eukaryota</taxon>
        <taxon>Metazoa</taxon>
        <taxon>Ecdysozoa</taxon>
        <taxon>Arthropoda</taxon>
        <taxon>Hexapoda</taxon>
        <taxon>Insecta</taxon>
        <taxon>Pterygota</taxon>
        <taxon>Neoptera</taxon>
        <taxon>Endopterygota</taxon>
        <taxon>Hymenoptera</taxon>
        <taxon>Apocrita</taxon>
        <taxon>Aculeata</taxon>
        <taxon>Formicoidea</taxon>
        <taxon>Formicidae</taxon>
        <taxon>Myrmicinae</taxon>
        <taxon>Cyphomyrmex</taxon>
    </lineage>
</organism>
<gene>
    <name evidence="1" type="ORF">ALC62_10877</name>
</gene>
<sequence>MPPHFFKKREIVTKEVYLCVLLDVHPNVTSLRTVIETLQTENRGRHSS</sequence>
<protein>
    <submittedName>
        <fullName evidence="1">Uncharacterized protein</fullName>
    </submittedName>
</protein>
<keyword evidence="2" id="KW-1185">Reference proteome</keyword>
<evidence type="ECO:0000313" key="1">
    <source>
        <dbReference type="EMBL" id="KYM98404.1"/>
    </source>
</evidence>
<accession>A0A151IDC2</accession>
<dbReference type="EMBL" id="KQ977971">
    <property type="protein sequence ID" value="KYM98404.1"/>
    <property type="molecule type" value="Genomic_DNA"/>
</dbReference>
<dbReference type="Proteomes" id="UP000078542">
    <property type="component" value="Unassembled WGS sequence"/>
</dbReference>